<name>A0A2T8HLI0_9SPHI</name>
<accession>A0A2T8HLI0</accession>
<dbReference type="AlphaFoldDB" id="A0A2T8HLI0"/>
<organism evidence="1 2">
    <name type="scientific">Sphingobacterium corticibacter</name>
    <dbReference type="NCBI Taxonomy" id="2171749"/>
    <lineage>
        <taxon>Bacteria</taxon>
        <taxon>Pseudomonadati</taxon>
        <taxon>Bacteroidota</taxon>
        <taxon>Sphingobacteriia</taxon>
        <taxon>Sphingobacteriales</taxon>
        <taxon>Sphingobacteriaceae</taxon>
        <taxon>Sphingobacterium</taxon>
    </lineage>
</organism>
<proteinExistence type="predicted"/>
<dbReference type="OrthoDB" id="707020at2"/>
<dbReference type="RefSeq" id="WP_116774161.1">
    <property type="nucleotide sequence ID" value="NZ_QDKG01000001.1"/>
</dbReference>
<sequence>MNASRINDAIAEDKLEFTFHLKVSNWFEKILVKFKLRSLKKTVHISPITLGARFLYSKYALQLDVLENGKGLSAERTGLIMSKIHTDNLVMAIAIVIHNSESKPPKWMVREVRNLNQQQLLELIGFVKKSLDTDSFLNSIISLNGMSLQTEEIIAAENANPVSTK</sequence>
<evidence type="ECO:0000313" key="2">
    <source>
        <dbReference type="Proteomes" id="UP000245627"/>
    </source>
</evidence>
<gene>
    <name evidence="1" type="ORF">DC487_01325</name>
</gene>
<dbReference type="Proteomes" id="UP000245627">
    <property type="component" value="Unassembled WGS sequence"/>
</dbReference>
<keyword evidence="2" id="KW-1185">Reference proteome</keyword>
<dbReference type="EMBL" id="QDKG01000001">
    <property type="protein sequence ID" value="PVH26296.1"/>
    <property type="molecule type" value="Genomic_DNA"/>
</dbReference>
<comment type="caution">
    <text evidence="1">The sequence shown here is derived from an EMBL/GenBank/DDBJ whole genome shotgun (WGS) entry which is preliminary data.</text>
</comment>
<reference evidence="1 2" key="1">
    <citation type="submission" date="2018-04" db="EMBL/GenBank/DDBJ databases">
        <title>Sphingobacterium cortibacter sp. nov.</title>
        <authorList>
            <person name="Li Y."/>
        </authorList>
    </citation>
    <scope>NUCLEOTIDE SEQUENCE [LARGE SCALE GENOMIC DNA]</scope>
    <source>
        <strain evidence="1 2">2c-3</strain>
    </source>
</reference>
<evidence type="ECO:0000313" key="1">
    <source>
        <dbReference type="EMBL" id="PVH26296.1"/>
    </source>
</evidence>
<protein>
    <submittedName>
        <fullName evidence="1">Uncharacterized protein</fullName>
    </submittedName>
</protein>